<reference evidence="2 3" key="1">
    <citation type="submission" date="2015-12" db="EMBL/GenBank/DDBJ databases">
        <title>Intraspecies pangenome expansion in the marine bacterium Alteromonas.</title>
        <authorList>
            <person name="Lopez-Perez M."/>
            <person name="Rodriguez-Valera F."/>
        </authorList>
    </citation>
    <scope>NUCLEOTIDE SEQUENCE [LARGE SCALE GENOMIC DNA]</scope>
    <source>
        <strain evidence="2 3">LMG 21861</strain>
    </source>
</reference>
<evidence type="ECO:0000313" key="2">
    <source>
        <dbReference type="EMBL" id="AMJ74010.1"/>
    </source>
</evidence>
<sequence>MKKYLLMALAVFSFSSNASVITLDMSQPFVNYGNQFTDGTVTASSDSTTLDMFGNNWVAFNGPYVIDSSTILEITFSSSSIGELHGFGFDNDTIFDTAADYNNGGDRYFQLAGSQTFGVQDFNTYTTEGSTVTFTVDLGNYLTGTFNYLVFINDQDQNGVDGQSLYSISTTDSSFAPTAAPSAPVATVSEPGVLGLMFASVLLLGASRARKAV</sequence>
<gene>
    <name evidence="2" type="ORF">AVL57_08480</name>
</gene>
<evidence type="ECO:0008006" key="4">
    <source>
        <dbReference type="Google" id="ProtNLM"/>
    </source>
</evidence>
<organism evidence="2 3">
    <name type="scientific">Alteromonas stellipolaris</name>
    <dbReference type="NCBI Taxonomy" id="233316"/>
    <lineage>
        <taxon>Bacteria</taxon>
        <taxon>Pseudomonadati</taxon>
        <taxon>Pseudomonadota</taxon>
        <taxon>Gammaproteobacteria</taxon>
        <taxon>Alteromonadales</taxon>
        <taxon>Alteromonadaceae</taxon>
        <taxon>Alteromonas/Salinimonas group</taxon>
        <taxon>Alteromonas</taxon>
    </lineage>
</organism>
<keyword evidence="3" id="KW-1185">Reference proteome</keyword>
<accession>A0ABN4LJ35</accession>
<feature type="signal peptide" evidence="1">
    <location>
        <begin position="1"/>
        <end position="18"/>
    </location>
</feature>
<evidence type="ECO:0000256" key="1">
    <source>
        <dbReference type="SAM" id="SignalP"/>
    </source>
</evidence>
<evidence type="ECO:0000313" key="3">
    <source>
        <dbReference type="Proteomes" id="UP000056750"/>
    </source>
</evidence>
<keyword evidence="1" id="KW-0732">Signal</keyword>
<name>A0ABN4LJ35_9ALTE</name>
<feature type="chain" id="PRO_5046611055" description="PEP-CTERM sorting domain-containing protein" evidence="1">
    <location>
        <begin position="19"/>
        <end position="213"/>
    </location>
</feature>
<proteinExistence type="predicted"/>
<dbReference type="Proteomes" id="UP000056750">
    <property type="component" value="Chromosome"/>
</dbReference>
<dbReference type="RefSeq" id="WP_057792527.1">
    <property type="nucleotide sequence ID" value="NZ_CP013926.1"/>
</dbReference>
<protein>
    <recommendedName>
        <fullName evidence="4">PEP-CTERM sorting domain-containing protein</fullName>
    </recommendedName>
</protein>
<dbReference type="EMBL" id="CP013926">
    <property type="protein sequence ID" value="AMJ74010.1"/>
    <property type="molecule type" value="Genomic_DNA"/>
</dbReference>